<dbReference type="Pfam" id="PF06418">
    <property type="entry name" value="CTP_synth_N"/>
    <property type="match status" value="1"/>
</dbReference>
<sequence length="557" mass="61751">MTPLIFVTGGVVSSLGKGIAAASLAAILEARGLRVTMMKLDPYINVDPGTMSPFQHGEVYVTDDGAETDLDLGHYERFVRTRLTGKNSITTGKIYESVIAKERRGDYLGATVQVIPHITDEIKHRIYEATQGYDVALVEIGGTVGDIESLPFLEAIRQIRIEHGAEQAIFMHLTLVPFIKAAGEIKTKPTQHSVKELRSIGIQPDVLLCRCEQPLPQSERRKIALFTNVPEKAVISATDVDVIYQLPMWLHSQGLDEIVIDKLRLAAKPADLSAWERTVEAVEHPQGEVTIAIVGKYVEHKDAYKSLGEALRHGGIKQKTRVNLRWVESEEIERKGADMLKDADGILVPGGFGKRGFEGKVAAARYAREHRIPYFGICYGMHAAVVDFARNIAGLPGANSSENDRNCSDPVIALITEWTTSAGEVEKRDETSDKGGTMRLGAQECRLKAGTLSRELYGQDVVRERHRHRYEFNNRYRQKFEDLGLVISGKSMDDLLVEMVELPNHPWFVACQAHPEFTSTPRDGHPLFIGFVRAAREQKAVREAPRLAAADAKEAVA</sequence>
<dbReference type="OrthoDB" id="9801107at2"/>
<evidence type="ECO:0000313" key="15">
    <source>
        <dbReference type="EMBL" id="TCO41677.1"/>
    </source>
</evidence>
<dbReference type="GO" id="GO:0044210">
    <property type="term" value="P:'de novo' CTP biosynthetic process"/>
    <property type="evidence" value="ECO:0007669"/>
    <property type="project" value="UniProtKB-UniRule"/>
</dbReference>
<protein>
    <recommendedName>
        <fullName evidence="12">CTP synthase</fullName>
        <ecNumber evidence="12">6.3.4.2</ecNumber>
    </recommendedName>
    <alternativeName>
        <fullName evidence="12">Cytidine 5'-triphosphate synthase</fullName>
    </alternativeName>
    <alternativeName>
        <fullName evidence="12">Cytidine triphosphate synthetase</fullName>
        <shortName evidence="12">CTP synthetase</shortName>
        <shortName evidence="12">CTPS</shortName>
    </alternativeName>
    <alternativeName>
        <fullName evidence="12">UTP--ammonia ligase</fullName>
    </alternativeName>
</protein>
<dbReference type="FunFam" id="3.40.50.880:FF:000002">
    <property type="entry name" value="CTP synthase"/>
    <property type="match status" value="1"/>
</dbReference>
<dbReference type="CDD" id="cd01746">
    <property type="entry name" value="GATase1_CTP_Synthase"/>
    <property type="match status" value="1"/>
</dbReference>
<dbReference type="FunFam" id="3.40.50.300:FF:000009">
    <property type="entry name" value="CTP synthase"/>
    <property type="match status" value="1"/>
</dbReference>
<dbReference type="PANTHER" id="PTHR11550:SF0">
    <property type="entry name" value="CTP SYNTHASE-RELATED"/>
    <property type="match status" value="1"/>
</dbReference>
<evidence type="ECO:0000256" key="1">
    <source>
        <dbReference type="ARBA" id="ARBA00005171"/>
    </source>
</evidence>
<dbReference type="HAMAP" id="MF_01227">
    <property type="entry name" value="PyrG"/>
    <property type="match status" value="1"/>
</dbReference>
<evidence type="ECO:0000256" key="6">
    <source>
        <dbReference type="ARBA" id="ARBA00022840"/>
    </source>
</evidence>
<feature type="binding site" evidence="12">
    <location>
        <position position="71"/>
    </location>
    <ligand>
        <name>Mg(2+)</name>
        <dbReference type="ChEBI" id="CHEBI:18420"/>
    </ligand>
</feature>
<comment type="subunit">
    <text evidence="12">Homotetramer.</text>
</comment>
<dbReference type="NCBIfam" id="TIGR00337">
    <property type="entry name" value="PyrG"/>
    <property type="match status" value="1"/>
</dbReference>
<dbReference type="SUPFAM" id="SSF52540">
    <property type="entry name" value="P-loop containing nucleoside triphosphate hydrolases"/>
    <property type="match status" value="1"/>
</dbReference>
<comment type="caution">
    <text evidence="12">Lacks conserved residue(s) required for the propagation of feature annotation.</text>
</comment>
<feature type="binding site" evidence="12">
    <location>
        <position position="469"/>
    </location>
    <ligand>
        <name>L-glutamine</name>
        <dbReference type="ChEBI" id="CHEBI:58359"/>
    </ligand>
</feature>
<comment type="caution">
    <text evidence="15">The sequence shown here is derived from an EMBL/GenBank/DDBJ whole genome shotgun (WGS) entry which is preliminary data.</text>
</comment>
<feature type="binding site" evidence="12">
    <location>
        <position position="222"/>
    </location>
    <ligand>
        <name>UTP</name>
        <dbReference type="ChEBI" id="CHEBI:46398"/>
    </ligand>
</feature>
<evidence type="ECO:0000256" key="2">
    <source>
        <dbReference type="ARBA" id="ARBA00007533"/>
    </source>
</evidence>
<feature type="active site" description="Nucleophile; for glutamine hydrolysis" evidence="12">
    <location>
        <position position="378"/>
    </location>
</feature>
<name>A0A4R2IBS1_9GAMM</name>
<keyword evidence="9 12" id="KW-0665">Pyrimidine biosynthesis</keyword>
<dbReference type="PANTHER" id="PTHR11550">
    <property type="entry name" value="CTP SYNTHASE"/>
    <property type="match status" value="1"/>
</dbReference>
<comment type="miscellaneous">
    <text evidence="12">CTPSs have evolved a hybrid strategy for distinguishing between UTP and CTP. The overlapping regions of the product feedback inhibitory and substrate sites recognize a common feature in both compounds, the triphosphate moiety. To differentiate isosteric substrate and product pyrimidine rings, an additional pocket far from the expected kinase/ligase catalytic site, specifically recognizes the cytosine and ribose portions of the product inhibitor.</text>
</comment>
<comment type="activity regulation">
    <text evidence="12">Allosterically activated by GTP, when glutamine is the substrate; GTP has no effect on the reaction when ammonia is the substrate. The allosteric effector GTP functions by stabilizing the protein conformation that binds the tetrahedral intermediate(s) formed during glutamine hydrolysis. Inhibited by the product CTP, via allosteric rather than competitive inhibition.</text>
</comment>
<comment type="pathway">
    <text evidence="1 12">Pyrimidine metabolism; CTP biosynthesis via de novo pathway; CTP from UDP: step 2/2.</text>
</comment>
<keyword evidence="16" id="KW-1185">Reference proteome</keyword>
<dbReference type="GO" id="GO:0046872">
    <property type="term" value="F:metal ion binding"/>
    <property type="evidence" value="ECO:0007669"/>
    <property type="project" value="UniProtKB-KW"/>
</dbReference>
<dbReference type="Gene3D" id="3.40.50.300">
    <property type="entry name" value="P-loop containing nucleotide triphosphate hydrolases"/>
    <property type="match status" value="1"/>
</dbReference>
<dbReference type="InterPro" id="IPR004468">
    <property type="entry name" value="CTP_synthase"/>
</dbReference>
<evidence type="ECO:0000259" key="14">
    <source>
        <dbReference type="Pfam" id="PF06418"/>
    </source>
</evidence>
<evidence type="ECO:0000256" key="9">
    <source>
        <dbReference type="ARBA" id="ARBA00022975"/>
    </source>
</evidence>
<dbReference type="Pfam" id="PF00117">
    <property type="entry name" value="GATase"/>
    <property type="match status" value="1"/>
</dbReference>
<evidence type="ECO:0000256" key="4">
    <source>
        <dbReference type="ARBA" id="ARBA00022723"/>
    </source>
</evidence>
<dbReference type="PROSITE" id="PS51273">
    <property type="entry name" value="GATASE_TYPE_1"/>
    <property type="match status" value="1"/>
</dbReference>
<proteinExistence type="inferred from homology"/>
<comment type="catalytic activity">
    <reaction evidence="12">
        <text>L-glutamine + H2O = L-glutamate + NH4(+)</text>
        <dbReference type="Rhea" id="RHEA:15889"/>
        <dbReference type="ChEBI" id="CHEBI:15377"/>
        <dbReference type="ChEBI" id="CHEBI:28938"/>
        <dbReference type="ChEBI" id="CHEBI:29985"/>
        <dbReference type="ChEBI" id="CHEBI:58359"/>
    </reaction>
</comment>
<dbReference type="InterPro" id="IPR027417">
    <property type="entry name" value="P-loop_NTPase"/>
</dbReference>
<feature type="binding site" evidence="12">
    <location>
        <begin position="379"/>
        <end position="382"/>
    </location>
    <ligand>
        <name>L-glutamine</name>
        <dbReference type="ChEBI" id="CHEBI:58359"/>
    </ligand>
</feature>
<gene>
    <name evidence="12" type="primary">pyrG</name>
    <name evidence="15" type="ORF">EV148_10227</name>
</gene>
<feature type="binding site" evidence="12">
    <location>
        <position position="402"/>
    </location>
    <ligand>
        <name>L-glutamine</name>
        <dbReference type="ChEBI" id="CHEBI:58359"/>
    </ligand>
</feature>
<dbReference type="AlphaFoldDB" id="A0A4R2IBS1"/>
<keyword evidence="4 12" id="KW-0479">Metal-binding</keyword>
<dbReference type="GO" id="GO:0005829">
    <property type="term" value="C:cytosol"/>
    <property type="evidence" value="ECO:0007669"/>
    <property type="project" value="TreeGrafter"/>
</dbReference>
<keyword evidence="3 12" id="KW-0436">Ligase</keyword>
<feature type="binding site" evidence="12">
    <location>
        <position position="13"/>
    </location>
    <ligand>
        <name>CTP</name>
        <dbReference type="ChEBI" id="CHEBI:37563"/>
        <note>allosteric inhibitor</note>
    </ligand>
</feature>
<accession>A0A4R2IBS1</accession>
<dbReference type="RefSeq" id="WP_131994101.1">
    <property type="nucleotide sequence ID" value="NZ_SLWQ01000002.1"/>
</dbReference>
<evidence type="ECO:0000256" key="7">
    <source>
        <dbReference type="ARBA" id="ARBA00022842"/>
    </source>
</evidence>
<keyword evidence="8 12" id="KW-0315">Glutamine amidotransferase</keyword>
<comment type="catalytic activity">
    <reaction evidence="10 12">
        <text>UTP + L-glutamine + ATP + H2O = CTP + L-glutamate + ADP + phosphate + 2 H(+)</text>
        <dbReference type="Rhea" id="RHEA:26426"/>
        <dbReference type="ChEBI" id="CHEBI:15377"/>
        <dbReference type="ChEBI" id="CHEBI:15378"/>
        <dbReference type="ChEBI" id="CHEBI:29985"/>
        <dbReference type="ChEBI" id="CHEBI:30616"/>
        <dbReference type="ChEBI" id="CHEBI:37563"/>
        <dbReference type="ChEBI" id="CHEBI:43474"/>
        <dbReference type="ChEBI" id="CHEBI:46398"/>
        <dbReference type="ChEBI" id="CHEBI:58359"/>
        <dbReference type="ChEBI" id="CHEBI:456216"/>
        <dbReference type="EC" id="6.3.4.2"/>
    </reaction>
</comment>
<dbReference type="GO" id="GO:0097268">
    <property type="term" value="C:cytoophidium"/>
    <property type="evidence" value="ECO:0007669"/>
    <property type="project" value="UniProtKB-ARBA"/>
</dbReference>
<feature type="binding site" evidence="12">
    <location>
        <begin position="186"/>
        <end position="191"/>
    </location>
    <ligand>
        <name>CTP</name>
        <dbReference type="ChEBI" id="CHEBI:37563"/>
        <note>allosteric inhibitor</note>
    </ligand>
</feature>
<feature type="domain" description="CTP synthase N-terminal" evidence="14">
    <location>
        <begin position="5"/>
        <end position="265"/>
    </location>
</feature>
<dbReference type="GO" id="GO:0003883">
    <property type="term" value="F:CTP synthase activity"/>
    <property type="evidence" value="ECO:0007669"/>
    <property type="project" value="UniProtKB-UniRule"/>
</dbReference>
<feature type="domain" description="Glutamine amidotransferase" evidence="13">
    <location>
        <begin position="301"/>
        <end position="533"/>
    </location>
</feature>
<evidence type="ECO:0000256" key="5">
    <source>
        <dbReference type="ARBA" id="ARBA00022741"/>
    </source>
</evidence>
<dbReference type="EC" id="6.3.4.2" evidence="12"/>
<dbReference type="Proteomes" id="UP000294862">
    <property type="component" value="Unassembled WGS sequence"/>
</dbReference>
<comment type="catalytic activity">
    <reaction evidence="12">
        <text>UTP + NH4(+) + ATP = CTP + ADP + phosphate + 2 H(+)</text>
        <dbReference type="Rhea" id="RHEA:16597"/>
        <dbReference type="ChEBI" id="CHEBI:15378"/>
        <dbReference type="ChEBI" id="CHEBI:28938"/>
        <dbReference type="ChEBI" id="CHEBI:30616"/>
        <dbReference type="ChEBI" id="CHEBI:37563"/>
        <dbReference type="ChEBI" id="CHEBI:43474"/>
        <dbReference type="ChEBI" id="CHEBI:46398"/>
        <dbReference type="ChEBI" id="CHEBI:456216"/>
    </reaction>
</comment>
<dbReference type="GO" id="GO:0042802">
    <property type="term" value="F:identical protein binding"/>
    <property type="evidence" value="ECO:0007669"/>
    <property type="project" value="TreeGrafter"/>
</dbReference>
<feature type="binding site" evidence="12">
    <location>
        <begin position="186"/>
        <end position="191"/>
    </location>
    <ligand>
        <name>UTP</name>
        <dbReference type="ChEBI" id="CHEBI:46398"/>
    </ligand>
</feature>
<comment type="similarity">
    <text evidence="2 12">Belongs to the CTP synthase family.</text>
</comment>
<feature type="region of interest" description="Amidoligase domain" evidence="12">
    <location>
        <begin position="1"/>
        <end position="265"/>
    </location>
</feature>
<feature type="binding site" evidence="12">
    <location>
        <position position="351"/>
    </location>
    <ligand>
        <name>L-glutamine</name>
        <dbReference type="ChEBI" id="CHEBI:58359"/>
    </ligand>
</feature>
<feature type="active site" evidence="12">
    <location>
        <position position="514"/>
    </location>
</feature>
<keyword evidence="5 12" id="KW-0547">Nucleotide-binding</keyword>
<dbReference type="UniPathway" id="UPA00159">
    <property type="reaction ID" value="UER00277"/>
</dbReference>
<evidence type="ECO:0000313" key="16">
    <source>
        <dbReference type="Proteomes" id="UP000294862"/>
    </source>
</evidence>
<feature type="binding site" evidence="12">
    <location>
        <position position="222"/>
    </location>
    <ligand>
        <name>CTP</name>
        <dbReference type="ChEBI" id="CHEBI:37563"/>
        <note>allosteric inhibitor</note>
    </ligand>
</feature>
<dbReference type="NCBIfam" id="NF003792">
    <property type="entry name" value="PRK05380.1"/>
    <property type="match status" value="1"/>
</dbReference>
<feature type="active site" evidence="12">
    <location>
        <position position="516"/>
    </location>
</feature>
<feature type="binding site" evidence="12">
    <location>
        <position position="240"/>
    </location>
    <ligand>
        <name>ATP</name>
        <dbReference type="ChEBI" id="CHEBI:30616"/>
    </ligand>
</feature>
<evidence type="ECO:0000256" key="3">
    <source>
        <dbReference type="ARBA" id="ARBA00022598"/>
    </source>
</evidence>
<evidence type="ECO:0000256" key="10">
    <source>
        <dbReference type="ARBA" id="ARBA00047781"/>
    </source>
</evidence>
<keyword evidence="7 12" id="KW-0460">Magnesium</keyword>
<dbReference type="CDD" id="cd03113">
    <property type="entry name" value="CTPS_N"/>
    <property type="match status" value="1"/>
</dbReference>
<comment type="function">
    <text evidence="11 12">Catalyzes the ATP-dependent amination of UTP to CTP with either L-glutamine or ammonia as the source of nitrogen. Regulates intracellular CTP levels through interactions with the four ribonucleotide triphosphates.</text>
</comment>
<feature type="binding site" evidence="12">
    <location>
        <position position="139"/>
    </location>
    <ligand>
        <name>Mg(2+)</name>
        <dbReference type="ChEBI" id="CHEBI:18420"/>
    </ligand>
</feature>
<evidence type="ECO:0000256" key="8">
    <source>
        <dbReference type="ARBA" id="ARBA00022962"/>
    </source>
</evidence>
<evidence type="ECO:0000259" key="13">
    <source>
        <dbReference type="Pfam" id="PF00117"/>
    </source>
</evidence>
<dbReference type="EMBL" id="SLWQ01000002">
    <property type="protein sequence ID" value="TCO41677.1"/>
    <property type="molecule type" value="Genomic_DNA"/>
</dbReference>
<reference evidence="15 16" key="1">
    <citation type="journal article" date="2015" name="Stand. Genomic Sci.">
        <title>Genomic Encyclopedia of Bacterial and Archaeal Type Strains, Phase III: the genomes of soil and plant-associated and newly described type strains.</title>
        <authorList>
            <person name="Whitman W.B."/>
            <person name="Woyke T."/>
            <person name="Klenk H.P."/>
            <person name="Zhou Y."/>
            <person name="Lilburn T.G."/>
            <person name="Beck B.J."/>
            <person name="De Vos P."/>
            <person name="Vandamme P."/>
            <person name="Eisen J.A."/>
            <person name="Garrity G."/>
            <person name="Hugenholtz P."/>
            <person name="Kyrpides N.C."/>
        </authorList>
    </citation>
    <scope>NUCLEOTIDE SEQUENCE [LARGE SCALE GENOMIC DNA]</scope>
    <source>
        <strain evidence="15 16">A3</strain>
    </source>
</reference>
<dbReference type="InterPro" id="IPR033828">
    <property type="entry name" value="GATase1_CTP_Synthase"/>
</dbReference>
<organism evidence="15 16">
    <name type="scientific">Dokdonella fugitiva</name>
    <dbReference type="NCBI Taxonomy" id="328517"/>
    <lineage>
        <taxon>Bacteria</taxon>
        <taxon>Pseudomonadati</taxon>
        <taxon>Pseudomonadota</taxon>
        <taxon>Gammaproteobacteria</taxon>
        <taxon>Lysobacterales</taxon>
        <taxon>Rhodanobacteraceae</taxon>
        <taxon>Dokdonella</taxon>
    </lineage>
</organism>
<evidence type="ECO:0000256" key="12">
    <source>
        <dbReference type="HAMAP-Rule" id="MF_01227"/>
    </source>
</evidence>
<dbReference type="InterPro" id="IPR017926">
    <property type="entry name" value="GATASE"/>
</dbReference>
<keyword evidence="6 12" id="KW-0067">ATP-binding</keyword>
<dbReference type="SUPFAM" id="SSF52317">
    <property type="entry name" value="Class I glutamine amidotransferase-like"/>
    <property type="match status" value="1"/>
</dbReference>
<dbReference type="GO" id="GO:0004359">
    <property type="term" value="F:glutaminase activity"/>
    <property type="evidence" value="ECO:0007669"/>
    <property type="project" value="RHEA"/>
</dbReference>
<dbReference type="InterPro" id="IPR029062">
    <property type="entry name" value="Class_I_gatase-like"/>
</dbReference>
<dbReference type="GO" id="GO:0005524">
    <property type="term" value="F:ATP binding"/>
    <property type="evidence" value="ECO:0007669"/>
    <property type="project" value="UniProtKB-KW"/>
</dbReference>
<dbReference type="InterPro" id="IPR017456">
    <property type="entry name" value="CTP_synthase_N"/>
</dbReference>
<dbReference type="GO" id="GO:0019856">
    <property type="term" value="P:pyrimidine nucleobase biosynthetic process"/>
    <property type="evidence" value="ECO:0007669"/>
    <property type="project" value="TreeGrafter"/>
</dbReference>
<feature type="binding site" evidence="12">
    <location>
        <position position="71"/>
    </location>
    <ligand>
        <name>ATP</name>
        <dbReference type="ChEBI" id="CHEBI:30616"/>
    </ligand>
</feature>
<feature type="binding site" evidence="12">
    <location>
        <begin position="146"/>
        <end position="148"/>
    </location>
    <ligand>
        <name>CTP</name>
        <dbReference type="ChEBI" id="CHEBI:37563"/>
        <note>allosteric inhibitor</note>
    </ligand>
</feature>
<feature type="binding site" evidence="12">
    <location>
        <position position="13"/>
    </location>
    <ligand>
        <name>UTP</name>
        <dbReference type="ChEBI" id="CHEBI:46398"/>
    </ligand>
</feature>
<dbReference type="Gene3D" id="3.40.50.880">
    <property type="match status" value="1"/>
</dbReference>
<evidence type="ECO:0000256" key="11">
    <source>
        <dbReference type="ARBA" id="ARBA00059148"/>
    </source>
</evidence>
<feature type="binding site" evidence="12">
    <location>
        <begin position="14"/>
        <end position="19"/>
    </location>
    <ligand>
        <name>ATP</name>
        <dbReference type="ChEBI" id="CHEBI:30616"/>
    </ligand>
</feature>